<evidence type="ECO:0000256" key="4">
    <source>
        <dbReference type="ARBA" id="ARBA00022833"/>
    </source>
</evidence>
<dbReference type="Gene3D" id="3.20.20.140">
    <property type="entry name" value="Metal-dependent hydrolases"/>
    <property type="match status" value="1"/>
</dbReference>
<feature type="domain" description="Amidohydrolase-related" evidence="6">
    <location>
        <begin position="933"/>
        <end position="1050"/>
    </location>
</feature>
<dbReference type="GO" id="GO:0046098">
    <property type="term" value="P:guanine metabolic process"/>
    <property type="evidence" value="ECO:0007669"/>
    <property type="project" value="TreeGrafter"/>
</dbReference>
<name>A0A2G8RLR9_9APHY</name>
<dbReference type="InterPro" id="IPR011059">
    <property type="entry name" value="Metal-dep_hydrolase_composite"/>
</dbReference>
<comment type="cofactor">
    <cofactor evidence="1">
        <name>Zn(2+)</name>
        <dbReference type="ChEBI" id="CHEBI:29105"/>
    </cofactor>
</comment>
<reference evidence="7 8" key="1">
    <citation type="journal article" date="2015" name="Sci. Rep.">
        <title>Chromosome-level genome map provides insights into diverse defense mechanisms in the medicinal fungus Ganoderma sinense.</title>
        <authorList>
            <person name="Zhu Y."/>
            <person name="Xu J."/>
            <person name="Sun C."/>
            <person name="Zhou S."/>
            <person name="Xu H."/>
            <person name="Nelson D.R."/>
            <person name="Qian J."/>
            <person name="Song J."/>
            <person name="Luo H."/>
            <person name="Xiang L."/>
            <person name="Li Y."/>
            <person name="Xu Z."/>
            <person name="Ji A."/>
            <person name="Wang L."/>
            <person name="Lu S."/>
            <person name="Hayward A."/>
            <person name="Sun W."/>
            <person name="Li X."/>
            <person name="Schwartz D.C."/>
            <person name="Wang Y."/>
            <person name="Chen S."/>
        </authorList>
    </citation>
    <scope>NUCLEOTIDE SEQUENCE [LARGE SCALE GENOMIC DNA]</scope>
    <source>
        <strain evidence="7 8">ZZ0214-1</strain>
    </source>
</reference>
<comment type="caution">
    <text evidence="7">The sequence shown here is derived from an EMBL/GenBank/DDBJ whole genome shotgun (WGS) entry which is preliminary data.</text>
</comment>
<protein>
    <recommendedName>
        <fullName evidence="6">Amidohydrolase-related domain-containing protein</fullName>
    </recommendedName>
</protein>
<feature type="compositionally biased region" description="Acidic residues" evidence="5">
    <location>
        <begin position="68"/>
        <end position="79"/>
    </location>
</feature>
<feature type="region of interest" description="Disordered" evidence="5">
    <location>
        <begin position="151"/>
        <end position="177"/>
    </location>
</feature>
<keyword evidence="8" id="KW-1185">Reference proteome</keyword>
<feature type="region of interest" description="Disordered" evidence="5">
    <location>
        <begin position="109"/>
        <end position="136"/>
    </location>
</feature>
<feature type="region of interest" description="Disordered" evidence="5">
    <location>
        <begin position="797"/>
        <end position="816"/>
    </location>
</feature>
<dbReference type="Proteomes" id="UP000230002">
    <property type="component" value="Unassembled WGS sequence"/>
</dbReference>
<dbReference type="Gene3D" id="2.30.40.10">
    <property type="entry name" value="Urease, subunit C, domain 1"/>
    <property type="match status" value="1"/>
</dbReference>
<proteinExistence type="predicted"/>
<dbReference type="PANTHER" id="PTHR11271:SF6">
    <property type="entry name" value="GUANINE DEAMINASE"/>
    <property type="match status" value="1"/>
</dbReference>
<dbReference type="InterPro" id="IPR041078">
    <property type="entry name" value="Plavaka"/>
</dbReference>
<evidence type="ECO:0000256" key="3">
    <source>
        <dbReference type="ARBA" id="ARBA00022801"/>
    </source>
</evidence>
<dbReference type="Pfam" id="PF18759">
    <property type="entry name" value="Plavaka"/>
    <property type="match status" value="1"/>
</dbReference>
<dbReference type="GO" id="GO:0005829">
    <property type="term" value="C:cytosol"/>
    <property type="evidence" value="ECO:0007669"/>
    <property type="project" value="TreeGrafter"/>
</dbReference>
<evidence type="ECO:0000259" key="6">
    <source>
        <dbReference type="Pfam" id="PF01979"/>
    </source>
</evidence>
<dbReference type="Pfam" id="PF01979">
    <property type="entry name" value="Amidohydro_1"/>
    <property type="match status" value="1"/>
</dbReference>
<feature type="region of interest" description="Disordered" evidence="5">
    <location>
        <begin position="54"/>
        <end position="79"/>
    </location>
</feature>
<feature type="compositionally biased region" description="Acidic residues" evidence="5">
    <location>
        <begin position="120"/>
        <end position="132"/>
    </location>
</feature>
<organism evidence="7 8">
    <name type="scientific">Ganoderma sinense ZZ0214-1</name>
    <dbReference type="NCBI Taxonomy" id="1077348"/>
    <lineage>
        <taxon>Eukaryota</taxon>
        <taxon>Fungi</taxon>
        <taxon>Dikarya</taxon>
        <taxon>Basidiomycota</taxon>
        <taxon>Agaricomycotina</taxon>
        <taxon>Agaricomycetes</taxon>
        <taxon>Polyporales</taxon>
        <taxon>Polyporaceae</taxon>
        <taxon>Ganoderma</taxon>
    </lineage>
</organism>
<gene>
    <name evidence="7" type="ORF">GSI_15154</name>
</gene>
<dbReference type="GO" id="GO:0008270">
    <property type="term" value="F:zinc ion binding"/>
    <property type="evidence" value="ECO:0007669"/>
    <property type="project" value="TreeGrafter"/>
</dbReference>
<evidence type="ECO:0000313" key="7">
    <source>
        <dbReference type="EMBL" id="PIL22466.1"/>
    </source>
</evidence>
<dbReference type="InterPro" id="IPR006680">
    <property type="entry name" value="Amidohydro-rel"/>
</dbReference>
<feature type="compositionally biased region" description="Basic and acidic residues" evidence="5">
    <location>
        <begin position="167"/>
        <end position="177"/>
    </location>
</feature>
<accession>A0A2G8RLR9</accession>
<dbReference type="EMBL" id="AYKW01000069">
    <property type="protein sequence ID" value="PIL22466.1"/>
    <property type="molecule type" value="Genomic_DNA"/>
</dbReference>
<keyword evidence="3" id="KW-0378">Hydrolase</keyword>
<dbReference type="GO" id="GO:0008892">
    <property type="term" value="F:guanine deaminase activity"/>
    <property type="evidence" value="ECO:0007669"/>
    <property type="project" value="TreeGrafter"/>
</dbReference>
<keyword evidence="2" id="KW-0479">Metal-binding</keyword>
<evidence type="ECO:0000256" key="2">
    <source>
        <dbReference type="ARBA" id="ARBA00022723"/>
    </source>
</evidence>
<evidence type="ECO:0000256" key="5">
    <source>
        <dbReference type="SAM" id="MobiDB-lite"/>
    </source>
</evidence>
<evidence type="ECO:0000313" key="8">
    <source>
        <dbReference type="Proteomes" id="UP000230002"/>
    </source>
</evidence>
<dbReference type="InterPro" id="IPR032466">
    <property type="entry name" value="Metal_Hydrolase"/>
</dbReference>
<keyword evidence="4" id="KW-0862">Zinc</keyword>
<dbReference type="OrthoDB" id="3232438at2759"/>
<evidence type="ECO:0000256" key="1">
    <source>
        <dbReference type="ARBA" id="ARBA00001947"/>
    </source>
</evidence>
<dbReference type="STRING" id="1077348.A0A2G8RLR9"/>
<dbReference type="SUPFAM" id="SSF51556">
    <property type="entry name" value="Metallo-dependent hydrolases"/>
    <property type="match status" value="1"/>
</dbReference>
<dbReference type="InterPro" id="IPR051607">
    <property type="entry name" value="Metallo-dep_hydrolases"/>
</dbReference>
<sequence>MFICKGCNGSFTNSGWSNHLSQTRDPRCIAVRDEEEAMERALLLGLAPAASGSTVCGHDGAQSRGTLDPEDVDMDLPDLPDCDLDSPPILFAGDYFGAYTSDDDLYHVDGSVSRPGSPSEDSEFDVEEEDGWEPPAEVSGAASLLVGDAIPTAQHDRPPTPPPISDDPAHSPDSPDVRADIEAETTTKTYVVPYGKSALAGAPIPGATAEQAGHVRYSQELQSEDPRRPIYWPFTSKLDWEVAWWGKKRGPGSTALTELLEIDGVAEKLGLSFTNSRGLNKIIDKRMSSGRPPFERHEIVVAGEAFEVYYRDVLSCIRALFGDPEFTADLLLAPERHFTDEEQELLIKMFVGSPRSSTRGATVIPVIIASDKTQLTLIGNKTAYPVYLTIGNLPKRIRSKPSRHGQILLAYLPTSKLEHITNKAARRRTLANLFHACLRRVLAPLKSAGVDGIQLPRGDGVKHRGHPIFAVHVGDYPEQLLATGCKNGECPKCPVPRAELGAATDTSRPLHDLAQVLDALSALDEGPRAYTQACREAGIKPIYHPFWEELPFANIFLAITPDLLHQLYQGVIKHLIAWLKEAYGTTEIDARCRRLPENHSLRHFSKGISKLSRVTGKEHQDICRILLGLIVGLPPHNGVSPVRIERATRALLDFLYYAAYPTHTSGTLKLLDNALKRFHANKSVFVDLGIREHFKLPKLHFLDHYRRSIEMFGTTDNYDTQHSERLHIDFAKEAFRATNGKDELSQMTLWMERKEKIERHETYINWCIRREEQREAAIPSSRSGTFAYLMSAPSWSSATGQGAGRPQAPSRDDAASLCARRTRPRTPDKYGATFFRDALKRFVVEHNSSGSLSRAQVESAAAGIYFPFAKVPVWHRIKFWISDPYDLTRHILPSSDTAHAHPERKGKYDTTVPGRFDTVLVNDGTGGVTGVQAAIAHCPLSNAYFSAEPFRLREALDAGVLVGLGTDIAGGYSIDIMNAMRQAVIVSRMREGARVMAKARSPASSTSENRERPLSIDWKEALYLATTGGAVALGLPKGVGTFAVGVPFDAQSSEFLEVVLIK</sequence>
<dbReference type="PANTHER" id="PTHR11271">
    <property type="entry name" value="GUANINE DEAMINASE"/>
    <property type="match status" value="1"/>
</dbReference>
<dbReference type="AlphaFoldDB" id="A0A2G8RLR9"/>